<dbReference type="EMBL" id="RBID01000011">
    <property type="protein sequence ID" value="RKQ61150.1"/>
    <property type="molecule type" value="Genomic_DNA"/>
</dbReference>
<organism evidence="1 2">
    <name type="scientific">Vogesella indigofera</name>
    <name type="common">Pseudomonas indigofera</name>
    <dbReference type="NCBI Taxonomy" id="45465"/>
    <lineage>
        <taxon>Bacteria</taxon>
        <taxon>Pseudomonadati</taxon>
        <taxon>Pseudomonadota</taxon>
        <taxon>Betaproteobacteria</taxon>
        <taxon>Neisseriales</taxon>
        <taxon>Chromobacteriaceae</taxon>
        <taxon>Vogesella</taxon>
    </lineage>
</organism>
<dbReference type="RefSeq" id="WP_047965334.1">
    <property type="nucleotide sequence ID" value="NZ_RBID01000011.1"/>
</dbReference>
<dbReference type="Proteomes" id="UP000279384">
    <property type="component" value="Unassembled WGS sequence"/>
</dbReference>
<comment type="caution">
    <text evidence="1">The sequence shown here is derived from an EMBL/GenBank/DDBJ whole genome shotgun (WGS) entry which is preliminary data.</text>
</comment>
<evidence type="ECO:0000313" key="1">
    <source>
        <dbReference type="EMBL" id="RKQ61150.1"/>
    </source>
</evidence>
<protein>
    <submittedName>
        <fullName evidence="1">Uncharacterized protein</fullName>
    </submittedName>
</protein>
<name>A0A495BIH5_VOGIN</name>
<sequence>MNSAQKAVVIVGVGFAALVLAQAMFRSGTMPMFDWEWNKSANEQDTTDDTNTGIRAVGEMIGVDWLTINKLMSGDNEMYDQAVRNGGTDDVPGIVTNLGGPEGRPYTWLDGVPYLLSGR</sequence>
<dbReference type="AlphaFoldDB" id="A0A495BIH5"/>
<reference evidence="1 2" key="1">
    <citation type="submission" date="2018-10" db="EMBL/GenBank/DDBJ databases">
        <title>Genomic Encyclopedia of Type Strains, Phase IV (KMG-IV): sequencing the most valuable type-strain genomes for metagenomic binning, comparative biology and taxonomic classification.</title>
        <authorList>
            <person name="Goeker M."/>
        </authorList>
    </citation>
    <scope>NUCLEOTIDE SEQUENCE [LARGE SCALE GENOMIC DNA]</scope>
    <source>
        <strain evidence="1 2">DSM 3303</strain>
    </source>
</reference>
<accession>A0A495BIH5</accession>
<proteinExistence type="predicted"/>
<evidence type="ECO:0000313" key="2">
    <source>
        <dbReference type="Proteomes" id="UP000279384"/>
    </source>
</evidence>
<gene>
    <name evidence="1" type="ORF">C8E02_0917</name>
</gene>